<feature type="compositionally biased region" description="Basic and acidic residues" evidence="1">
    <location>
        <begin position="33"/>
        <end position="46"/>
    </location>
</feature>
<sequence length="71" mass="8059">MAAAAVVNLNASQRQQQLQMIRAKLHDRHHEKKQAAEKKQLTRTEKPQGIMPEKYVEQKKEADGPASLKPT</sequence>
<proteinExistence type="predicted"/>
<dbReference type="EMBL" id="MU004242">
    <property type="protein sequence ID" value="KAF2664452.1"/>
    <property type="molecule type" value="Genomic_DNA"/>
</dbReference>
<name>A0A6A6TXB6_9PEZI</name>
<evidence type="ECO:0000313" key="3">
    <source>
        <dbReference type="Proteomes" id="UP000799302"/>
    </source>
</evidence>
<keyword evidence="3" id="KW-1185">Reference proteome</keyword>
<protein>
    <submittedName>
        <fullName evidence="2">Uncharacterized protein</fullName>
    </submittedName>
</protein>
<feature type="compositionally biased region" description="Basic and acidic residues" evidence="1">
    <location>
        <begin position="54"/>
        <end position="63"/>
    </location>
</feature>
<evidence type="ECO:0000256" key="1">
    <source>
        <dbReference type="SAM" id="MobiDB-lite"/>
    </source>
</evidence>
<feature type="region of interest" description="Disordered" evidence="1">
    <location>
        <begin position="25"/>
        <end position="71"/>
    </location>
</feature>
<gene>
    <name evidence="2" type="ORF">BT63DRAFT_459940</name>
</gene>
<reference evidence="2" key="1">
    <citation type="journal article" date="2020" name="Stud. Mycol.">
        <title>101 Dothideomycetes genomes: a test case for predicting lifestyles and emergence of pathogens.</title>
        <authorList>
            <person name="Haridas S."/>
            <person name="Albert R."/>
            <person name="Binder M."/>
            <person name="Bloem J."/>
            <person name="Labutti K."/>
            <person name="Salamov A."/>
            <person name="Andreopoulos B."/>
            <person name="Baker S."/>
            <person name="Barry K."/>
            <person name="Bills G."/>
            <person name="Bluhm B."/>
            <person name="Cannon C."/>
            <person name="Castanera R."/>
            <person name="Culley D."/>
            <person name="Daum C."/>
            <person name="Ezra D."/>
            <person name="Gonzalez J."/>
            <person name="Henrissat B."/>
            <person name="Kuo A."/>
            <person name="Liang C."/>
            <person name="Lipzen A."/>
            <person name="Lutzoni F."/>
            <person name="Magnuson J."/>
            <person name="Mondo S."/>
            <person name="Nolan M."/>
            <person name="Ohm R."/>
            <person name="Pangilinan J."/>
            <person name="Park H.-J."/>
            <person name="Ramirez L."/>
            <person name="Alfaro M."/>
            <person name="Sun H."/>
            <person name="Tritt A."/>
            <person name="Yoshinaga Y."/>
            <person name="Zwiers L.-H."/>
            <person name="Turgeon B."/>
            <person name="Goodwin S."/>
            <person name="Spatafora J."/>
            <person name="Crous P."/>
            <person name="Grigoriev I."/>
        </authorList>
    </citation>
    <scope>NUCLEOTIDE SEQUENCE</scope>
    <source>
        <strain evidence="2">CBS 115976</strain>
    </source>
</reference>
<accession>A0A6A6TXB6</accession>
<dbReference type="Proteomes" id="UP000799302">
    <property type="component" value="Unassembled WGS sequence"/>
</dbReference>
<dbReference type="AlphaFoldDB" id="A0A6A6TXB6"/>
<organism evidence="2 3">
    <name type="scientific">Microthyrium microscopicum</name>
    <dbReference type="NCBI Taxonomy" id="703497"/>
    <lineage>
        <taxon>Eukaryota</taxon>
        <taxon>Fungi</taxon>
        <taxon>Dikarya</taxon>
        <taxon>Ascomycota</taxon>
        <taxon>Pezizomycotina</taxon>
        <taxon>Dothideomycetes</taxon>
        <taxon>Dothideomycetes incertae sedis</taxon>
        <taxon>Microthyriales</taxon>
        <taxon>Microthyriaceae</taxon>
        <taxon>Microthyrium</taxon>
    </lineage>
</organism>
<evidence type="ECO:0000313" key="2">
    <source>
        <dbReference type="EMBL" id="KAF2664452.1"/>
    </source>
</evidence>